<proteinExistence type="inferred from homology"/>
<dbReference type="Proteomes" id="UP000217780">
    <property type="component" value="Unassembled WGS sequence"/>
</dbReference>
<evidence type="ECO:0000313" key="6">
    <source>
        <dbReference type="EMBL" id="PAX16048.1"/>
    </source>
</evidence>
<dbReference type="Pfam" id="PF02604">
    <property type="entry name" value="PhdYeFM_antitox"/>
    <property type="match status" value="1"/>
</dbReference>
<feature type="region of interest" description="Disordered" evidence="3">
    <location>
        <begin position="71"/>
        <end position="92"/>
    </location>
</feature>
<dbReference type="SUPFAM" id="SSF143120">
    <property type="entry name" value="YefM-like"/>
    <property type="match status" value="1"/>
</dbReference>
<sequence length="92" mass="9933">MSTSWPMQEAKSRFGEVIERALREGPQTVTQRGKPVVRVVAVAGADAPPAPTASQAGDFLTFLLHMPKVQGGLPHMPRQRSAGRPPLFADDE</sequence>
<dbReference type="Proteomes" id="UP000218439">
    <property type="component" value="Unassembled WGS sequence"/>
</dbReference>
<comment type="similarity">
    <text evidence="1 2">Belongs to the phD/YefM antitoxin family.</text>
</comment>
<accession>A0A2A2T3P3</accession>
<evidence type="ECO:0000313" key="5">
    <source>
        <dbReference type="EMBL" id="PAT42774.1"/>
    </source>
</evidence>
<evidence type="ECO:0000313" key="8">
    <source>
        <dbReference type="Proteomes" id="UP000217999"/>
    </source>
</evidence>
<dbReference type="AlphaFoldDB" id="A0A2A2A5L1"/>
<accession>A0A2A2AYJ3</accession>
<dbReference type="Gene3D" id="3.40.1620.10">
    <property type="entry name" value="YefM-like domain"/>
    <property type="match status" value="1"/>
</dbReference>
<comment type="function">
    <text evidence="2">Antitoxin component of a type II toxin-antitoxin (TA) system.</text>
</comment>
<name>A0A2A2A5L1_9BURK</name>
<evidence type="ECO:0000256" key="1">
    <source>
        <dbReference type="ARBA" id="ARBA00009981"/>
    </source>
</evidence>
<dbReference type="EMBL" id="NSJE01000010">
    <property type="protein sequence ID" value="PAT42774.1"/>
    <property type="molecule type" value="Genomic_DNA"/>
</dbReference>
<dbReference type="GeneID" id="93872702"/>
<dbReference type="RefSeq" id="WP_095550410.1">
    <property type="nucleotide sequence ID" value="NZ_CP154474.1"/>
</dbReference>
<dbReference type="InterPro" id="IPR036165">
    <property type="entry name" value="YefM-like_sf"/>
</dbReference>
<comment type="caution">
    <text evidence="4">The sequence shown here is derived from an EMBL/GenBank/DDBJ whole genome shotgun (WGS) entry which is preliminary data.</text>
</comment>
<dbReference type="EMBL" id="NSJF01000006">
    <property type="protein sequence ID" value="PAT33775.1"/>
    <property type="molecule type" value="Genomic_DNA"/>
</dbReference>
<gene>
    <name evidence="4" type="ORF">CK620_11480</name>
    <name evidence="5" type="ORF">CK621_07895</name>
    <name evidence="6" type="ORF">CLI92_10715</name>
</gene>
<evidence type="ECO:0000313" key="4">
    <source>
        <dbReference type="EMBL" id="PAT33775.1"/>
    </source>
</evidence>
<dbReference type="NCBIfam" id="TIGR01552">
    <property type="entry name" value="phd_fam"/>
    <property type="match status" value="1"/>
</dbReference>
<evidence type="ECO:0000256" key="3">
    <source>
        <dbReference type="SAM" id="MobiDB-lite"/>
    </source>
</evidence>
<evidence type="ECO:0000313" key="7">
    <source>
        <dbReference type="Proteomes" id="UP000217780"/>
    </source>
</evidence>
<evidence type="ECO:0000313" key="9">
    <source>
        <dbReference type="Proteomes" id="UP000218439"/>
    </source>
</evidence>
<protein>
    <recommendedName>
        <fullName evidence="2">Antitoxin</fullName>
    </recommendedName>
</protein>
<dbReference type="InterPro" id="IPR006442">
    <property type="entry name" value="Antitoxin_Phd/YefM"/>
</dbReference>
<dbReference type="EMBL" id="NTBI01000010">
    <property type="protein sequence ID" value="PAX16048.1"/>
    <property type="molecule type" value="Genomic_DNA"/>
</dbReference>
<organism evidence="4 8">
    <name type="scientific">Vandammella animalimorsus</name>
    <dbReference type="NCBI Taxonomy" id="2029117"/>
    <lineage>
        <taxon>Bacteria</taxon>
        <taxon>Pseudomonadati</taxon>
        <taxon>Pseudomonadota</taxon>
        <taxon>Betaproteobacteria</taxon>
        <taxon>Burkholderiales</taxon>
        <taxon>Comamonadaceae</taxon>
        <taxon>Vandammella</taxon>
    </lineage>
</organism>
<accession>A0A2A2A5L1</accession>
<reference evidence="7 8" key="1">
    <citation type="submission" date="2017-08" db="EMBL/GenBank/DDBJ databases">
        <title>WGS of Clinical strains of the CDC Group NO-1 linked to zoonotic infections in humans.</title>
        <authorList>
            <person name="Bernier A.-M."/>
            <person name="Bernard K."/>
        </authorList>
    </citation>
    <scope>NUCLEOTIDE SEQUENCE [LARGE SCALE GENOMIC DNA]</scope>
    <source>
        <strain evidence="4 8">NML03-0146</strain>
        <strain evidence="5 9">NML120219</strain>
        <strain evidence="6 7">NML91-0035</strain>
    </source>
</reference>
<dbReference type="Proteomes" id="UP000217999">
    <property type="component" value="Unassembled WGS sequence"/>
</dbReference>
<evidence type="ECO:0000256" key="2">
    <source>
        <dbReference type="RuleBase" id="RU362080"/>
    </source>
</evidence>